<evidence type="ECO:0000256" key="1">
    <source>
        <dbReference type="ARBA" id="ARBA00006586"/>
    </source>
</evidence>
<dbReference type="InterPro" id="IPR043146">
    <property type="entry name" value="Penicillin_amidase_N_B-knob"/>
</dbReference>
<name>A0ABY3C727_9GAMM</name>
<organism evidence="6 7">
    <name type="scientific">Candidatus Methylobacter oryzae</name>
    <dbReference type="NCBI Taxonomy" id="2497749"/>
    <lineage>
        <taxon>Bacteria</taxon>
        <taxon>Pseudomonadati</taxon>
        <taxon>Pseudomonadota</taxon>
        <taxon>Gammaproteobacteria</taxon>
        <taxon>Methylococcales</taxon>
        <taxon>Methylococcaceae</taxon>
        <taxon>Methylobacter</taxon>
    </lineage>
</organism>
<dbReference type="InterPro" id="IPR023343">
    <property type="entry name" value="Penicillin_amidase_dom1"/>
</dbReference>
<accession>A0ABY3C727</accession>
<feature type="transmembrane region" description="Helical" evidence="5">
    <location>
        <begin position="7"/>
        <end position="30"/>
    </location>
</feature>
<dbReference type="RefSeq" id="WP_127030060.1">
    <property type="nucleotide sequence ID" value="NZ_RYFG02000117.1"/>
</dbReference>
<keyword evidence="3" id="KW-0865">Zymogen</keyword>
<dbReference type="InterPro" id="IPR002692">
    <property type="entry name" value="S45"/>
</dbReference>
<comment type="subunit">
    <text evidence="4">Heterodimer of an alpha subunit and a beta subunit processed from the same precursor.</text>
</comment>
<dbReference type="PANTHER" id="PTHR34218:SF4">
    <property type="entry name" value="ACYL-HOMOSERINE LACTONE ACYLASE QUIP"/>
    <property type="match status" value="1"/>
</dbReference>
<dbReference type="Pfam" id="PF01804">
    <property type="entry name" value="Penicil_amidase"/>
    <property type="match status" value="1"/>
</dbReference>
<evidence type="ECO:0000313" key="6">
    <source>
        <dbReference type="EMBL" id="TRW90626.1"/>
    </source>
</evidence>
<proteinExistence type="inferred from homology"/>
<comment type="similarity">
    <text evidence="1">Belongs to the peptidase S45 family.</text>
</comment>
<dbReference type="InterPro" id="IPR014395">
    <property type="entry name" value="Pen/GL7ACA/AHL_acylase"/>
</dbReference>
<evidence type="ECO:0000313" key="7">
    <source>
        <dbReference type="Proteomes" id="UP000733744"/>
    </source>
</evidence>
<dbReference type="Gene3D" id="2.30.120.10">
    <property type="match status" value="1"/>
</dbReference>
<comment type="caution">
    <text evidence="6">The sequence shown here is derived from an EMBL/GenBank/DDBJ whole genome shotgun (WGS) entry which is preliminary data.</text>
</comment>
<gene>
    <name evidence="6" type="ORF">EKO24_018575</name>
</gene>
<evidence type="ECO:0000256" key="4">
    <source>
        <dbReference type="ARBA" id="ARBA00038735"/>
    </source>
</evidence>
<dbReference type="PANTHER" id="PTHR34218">
    <property type="entry name" value="PEPTIDASE S45 PENICILLIN AMIDASE"/>
    <property type="match status" value="1"/>
</dbReference>
<dbReference type="Proteomes" id="UP000733744">
    <property type="component" value="Unassembled WGS sequence"/>
</dbReference>
<keyword evidence="5" id="KW-0812">Transmembrane</keyword>
<reference evidence="6 7" key="1">
    <citation type="journal article" date="2019" name="Antonie Van Leeuwenhoek">
        <title>Description of 'Ca. Methylobacter oryzae' KRF1, a novel species from the environmentally important Methylobacter clade 2.</title>
        <authorList>
            <person name="Khatri K."/>
            <person name="Mohite J.A."/>
            <person name="Pandit P.S."/>
            <person name="Bahulikar R."/>
            <person name="Rahalkar M.C."/>
        </authorList>
    </citation>
    <scope>NUCLEOTIDE SEQUENCE [LARGE SCALE GENOMIC DNA]</scope>
    <source>
        <strain evidence="6 7">KRF1</strain>
    </source>
</reference>
<evidence type="ECO:0000256" key="2">
    <source>
        <dbReference type="ARBA" id="ARBA00022801"/>
    </source>
</evidence>
<keyword evidence="5" id="KW-1133">Transmembrane helix</keyword>
<dbReference type="SUPFAM" id="SSF56235">
    <property type="entry name" value="N-terminal nucleophile aminohydrolases (Ntn hydrolases)"/>
    <property type="match status" value="1"/>
</dbReference>
<dbReference type="PIRSF" id="PIRSF001227">
    <property type="entry name" value="Pen_acylase"/>
    <property type="match status" value="1"/>
</dbReference>
<dbReference type="InterPro" id="IPR029055">
    <property type="entry name" value="Ntn_hydrolases_N"/>
</dbReference>
<evidence type="ECO:0000256" key="3">
    <source>
        <dbReference type="ARBA" id="ARBA00023145"/>
    </source>
</evidence>
<dbReference type="Gene3D" id="1.10.1400.10">
    <property type="match status" value="1"/>
</dbReference>
<protein>
    <submittedName>
        <fullName evidence="6">Penicillin acylase family protein</fullName>
    </submittedName>
</protein>
<dbReference type="CDD" id="cd03747">
    <property type="entry name" value="Ntn_PGA_like"/>
    <property type="match status" value="1"/>
</dbReference>
<dbReference type="Gene3D" id="3.60.20.10">
    <property type="entry name" value="Glutamine Phosphoribosylpyrophosphate, subunit 1, domain 1"/>
    <property type="match status" value="1"/>
</dbReference>
<keyword evidence="5" id="KW-0472">Membrane</keyword>
<evidence type="ECO:0000256" key="5">
    <source>
        <dbReference type="SAM" id="Phobius"/>
    </source>
</evidence>
<keyword evidence="2" id="KW-0378">Hydrolase</keyword>
<dbReference type="Gene3D" id="1.10.439.10">
    <property type="entry name" value="Penicillin Amidohydrolase, domain 1"/>
    <property type="match status" value="1"/>
</dbReference>
<dbReference type="InterPro" id="IPR043147">
    <property type="entry name" value="Penicillin_amidase_A-knob"/>
</dbReference>
<keyword evidence="7" id="KW-1185">Reference proteome</keyword>
<sequence length="797" mass="88442">MTNIRKPVLYAGVGLVSLVAVAIGGVFLVLHNAMPQLDGTVQLAKLTAEVRVSSDAHGIPAIKAANRVDAVRALGYVTARDRLFQMELMRRKSAGRLAEIFGDMALENDIKARTYGFHREAKTIAAKLPPEHRRYLQSYADGVNSYMTESGKLPFEFTVLGYQPEPWTPEDSLLVVLGMCENLTAWEERGERMLTVMDSTLPDAMMRFLTPDTDFYTEQLQKQAKSLRPVKAIPVEALASALAAQSSEKSELEQWVRQSDFMAGSNAWVVSGKKTEDGRAILANDMHLGISVPNIWYRIELNYGDTHAAGLALPGTPLLIAGSNRHIAWGATNLSGDFLDLVKLDVNPANPDQYRVGGQWQRFEEYPETILVKGGAAKQIIVKQTRWGPVAGQPLLDQPVAIHWVALDADAVNLNLFELEQGETLEQAIKVVNSTGGTQLNILLADDKGHIAWTLMGKIPKRFGNDGLVSRSWADGSVGWDGYIKPEDLPQVIDPPEGILASANDRRFGKNYPYVIGHQFGNGYRAYRITRQLTQMPKIGEWAMFNLQLDTESEFYVFYQQLALNSLTAEAITKQPDLAGVRDYLLAWNGRADADSLGFALLVEFRKQLIEAVFKPMLSASREADKNFNYAWTYIDTPLQALLAEKPLHALPDAAHYQNWNVFILEQLQRSRQQLQAQHPDVALMELNWGMQNKVKHSHPFSKALPMLSNLLDMPSEALPGCSFCVRAAGPGFGASERLVVSPGHFDEAILHMPGGQSGHPLSSYYRDQQAYWLKGLPMPLTAGKPEHTLLLQPDSE</sequence>
<dbReference type="EMBL" id="RYFG02000117">
    <property type="protein sequence ID" value="TRW90626.1"/>
    <property type="molecule type" value="Genomic_DNA"/>
</dbReference>